<dbReference type="InterPro" id="IPR008972">
    <property type="entry name" value="Cupredoxin"/>
</dbReference>
<reference evidence="12 13" key="1">
    <citation type="submission" date="2020-08" db="EMBL/GenBank/DDBJ databases">
        <title>Genomic Encyclopedia of Type Strains, Phase IV (KMG-IV): sequencing the most valuable type-strain genomes for metagenomic binning, comparative biology and taxonomic classification.</title>
        <authorList>
            <person name="Goeker M."/>
        </authorList>
    </citation>
    <scope>NUCLEOTIDE SEQUENCE [LARGE SCALE GENOMIC DNA]</scope>
    <source>
        <strain evidence="12 13">DSM 17455</strain>
    </source>
</reference>
<dbReference type="PRINTS" id="PR00155">
    <property type="entry name" value="AMICYANIN"/>
</dbReference>
<comment type="subcellular location">
    <subcellularLocation>
        <location evidence="2">Periplasm</location>
    </subcellularLocation>
</comment>
<evidence type="ECO:0000256" key="4">
    <source>
        <dbReference type="ARBA" id="ARBA00022448"/>
    </source>
</evidence>
<organism evidence="12 13">
    <name type="scientific">Aminobacter ciceronei</name>
    <dbReference type="NCBI Taxonomy" id="150723"/>
    <lineage>
        <taxon>Bacteria</taxon>
        <taxon>Pseudomonadati</taxon>
        <taxon>Pseudomonadota</taxon>
        <taxon>Alphaproteobacteria</taxon>
        <taxon>Hyphomicrobiales</taxon>
        <taxon>Phyllobacteriaceae</taxon>
        <taxon>Aminobacter</taxon>
    </lineage>
</organism>
<proteinExistence type="predicted"/>
<dbReference type="NCBIfam" id="TIGR02375">
    <property type="entry name" value="pseudoazurin"/>
    <property type="match status" value="1"/>
</dbReference>
<dbReference type="InterPro" id="IPR001235">
    <property type="entry name" value="Copper_blue_Plastocyanin"/>
</dbReference>
<comment type="cofactor">
    <cofactor evidence="1">
        <name>Cu cation</name>
        <dbReference type="ChEBI" id="CHEBI:23378"/>
    </cofactor>
</comment>
<feature type="chain" id="PRO_5046500249" description="Pseudoazurin" evidence="10">
    <location>
        <begin position="25"/>
        <end position="149"/>
    </location>
</feature>
<keyword evidence="13" id="KW-1185">Reference proteome</keyword>
<dbReference type="SUPFAM" id="SSF49503">
    <property type="entry name" value="Cupredoxins"/>
    <property type="match status" value="1"/>
</dbReference>
<keyword evidence="8" id="KW-0186">Copper</keyword>
<dbReference type="PROSITE" id="PS00196">
    <property type="entry name" value="COPPER_BLUE"/>
    <property type="match status" value="1"/>
</dbReference>
<comment type="caution">
    <text evidence="12">The sequence shown here is derived from an EMBL/GenBank/DDBJ whole genome shotgun (WGS) entry which is preliminary data.</text>
</comment>
<keyword evidence="6" id="KW-0574">Periplasm</keyword>
<dbReference type="InterPro" id="IPR012745">
    <property type="entry name" value="Pseudoazurin"/>
</dbReference>
<gene>
    <name evidence="12" type="ORF">HNQ97_006048</name>
</gene>
<dbReference type="Proteomes" id="UP000587524">
    <property type="component" value="Unassembled WGS sequence"/>
</dbReference>
<evidence type="ECO:0000313" key="13">
    <source>
        <dbReference type="Proteomes" id="UP000587524"/>
    </source>
</evidence>
<keyword evidence="7" id="KW-0249">Electron transport</keyword>
<dbReference type="Gene3D" id="2.60.40.420">
    <property type="entry name" value="Cupredoxins - blue copper proteins"/>
    <property type="match status" value="1"/>
</dbReference>
<dbReference type="InterPro" id="IPR000923">
    <property type="entry name" value="BlueCu_1"/>
</dbReference>
<evidence type="ECO:0000256" key="7">
    <source>
        <dbReference type="ARBA" id="ARBA00022982"/>
    </source>
</evidence>
<evidence type="ECO:0000256" key="8">
    <source>
        <dbReference type="ARBA" id="ARBA00023008"/>
    </source>
</evidence>
<keyword evidence="4" id="KW-0813">Transport</keyword>
<evidence type="ECO:0000256" key="1">
    <source>
        <dbReference type="ARBA" id="ARBA00001935"/>
    </source>
</evidence>
<name>A0ABR6CHE2_9HYPH</name>
<evidence type="ECO:0000259" key="11">
    <source>
        <dbReference type="Pfam" id="PF00127"/>
    </source>
</evidence>
<dbReference type="InterPro" id="IPR028871">
    <property type="entry name" value="BlueCu_1_BS"/>
</dbReference>
<evidence type="ECO:0000256" key="3">
    <source>
        <dbReference type="ARBA" id="ARBA00016984"/>
    </source>
</evidence>
<evidence type="ECO:0000313" key="12">
    <source>
        <dbReference type="EMBL" id="MBA9024013.1"/>
    </source>
</evidence>
<evidence type="ECO:0000256" key="6">
    <source>
        <dbReference type="ARBA" id="ARBA00022764"/>
    </source>
</evidence>
<keyword evidence="5" id="KW-0479">Metal-binding</keyword>
<accession>A0ABR6CHE2</accession>
<evidence type="ECO:0000256" key="9">
    <source>
        <dbReference type="NCBIfam" id="TIGR02375"/>
    </source>
</evidence>
<dbReference type="RefSeq" id="WP_182575943.1">
    <property type="nucleotide sequence ID" value="NZ_JACJHY010000045.1"/>
</dbReference>
<keyword evidence="10" id="KW-0732">Signal</keyword>
<protein>
    <recommendedName>
        <fullName evidence="3 9">Pseudoazurin</fullName>
    </recommendedName>
</protein>
<dbReference type="CDD" id="cd04218">
    <property type="entry name" value="Pseudoazurin"/>
    <property type="match status" value="1"/>
</dbReference>
<evidence type="ECO:0000256" key="2">
    <source>
        <dbReference type="ARBA" id="ARBA00004418"/>
    </source>
</evidence>
<dbReference type="Pfam" id="PF00127">
    <property type="entry name" value="Copper-bind"/>
    <property type="match status" value="1"/>
</dbReference>
<dbReference type="PRINTS" id="PR00156">
    <property type="entry name" value="COPPERBLUE"/>
</dbReference>
<feature type="domain" description="Blue (type 1) copper" evidence="11">
    <location>
        <begin position="30"/>
        <end position="117"/>
    </location>
</feature>
<sequence>MGRIFATLLLTAFAVGAPWAAASAAEYEVQMRNKGTDGQAWQFEPAFLKIAPGDTVTFVSADKGHNSETTELLVPKDGTTWKGKINEPVKVTFDQEGVYAYKCLPHAALGMVGVIQVGNSVANVEAAKNAKIPGKGKTRLAELITQVGN</sequence>
<dbReference type="EMBL" id="JACJHZ010000045">
    <property type="protein sequence ID" value="MBA9024013.1"/>
    <property type="molecule type" value="Genomic_DNA"/>
</dbReference>
<evidence type="ECO:0000256" key="5">
    <source>
        <dbReference type="ARBA" id="ARBA00022723"/>
    </source>
</evidence>
<evidence type="ECO:0000256" key="10">
    <source>
        <dbReference type="SAM" id="SignalP"/>
    </source>
</evidence>
<feature type="signal peptide" evidence="10">
    <location>
        <begin position="1"/>
        <end position="24"/>
    </location>
</feature>
<dbReference type="InterPro" id="IPR002386">
    <property type="entry name" value="Amicyanin/Pseudoazurin"/>
</dbReference>